<reference evidence="2 3" key="1">
    <citation type="submission" date="2019-02" db="EMBL/GenBank/DDBJ databases">
        <title>Deep-cultivation of Planctomycetes and their phenomic and genomic characterization uncovers novel biology.</title>
        <authorList>
            <person name="Wiegand S."/>
            <person name="Jogler M."/>
            <person name="Boedeker C."/>
            <person name="Pinto D."/>
            <person name="Vollmers J."/>
            <person name="Rivas-Marin E."/>
            <person name="Kohn T."/>
            <person name="Peeters S.H."/>
            <person name="Heuer A."/>
            <person name="Rast P."/>
            <person name="Oberbeckmann S."/>
            <person name="Bunk B."/>
            <person name="Jeske O."/>
            <person name="Meyerdierks A."/>
            <person name="Storesund J.E."/>
            <person name="Kallscheuer N."/>
            <person name="Luecker S."/>
            <person name="Lage O.M."/>
            <person name="Pohl T."/>
            <person name="Merkel B.J."/>
            <person name="Hornburger P."/>
            <person name="Mueller R.-W."/>
            <person name="Bruemmer F."/>
            <person name="Labrenz M."/>
            <person name="Spormann A.M."/>
            <person name="Op Den Camp H."/>
            <person name="Overmann J."/>
            <person name="Amann R."/>
            <person name="Jetten M.S.M."/>
            <person name="Mascher T."/>
            <person name="Medema M.H."/>
            <person name="Devos D.P."/>
            <person name="Kaster A.-K."/>
            <person name="Ovreas L."/>
            <person name="Rohde M."/>
            <person name="Galperin M.Y."/>
            <person name="Jogler C."/>
        </authorList>
    </citation>
    <scope>NUCLEOTIDE SEQUENCE [LARGE SCALE GENOMIC DNA]</scope>
    <source>
        <strain evidence="2 3">Pan14r</strain>
    </source>
</reference>
<protein>
    <submittedName>
        <fullName evidence="2">Uncharacterized protein</fullName>
    </submittedName>
</protein>
<feature type="region of interest" description="Disordered" evidence="1">
    <location>
        <begin position="1"/>
        <end position="35"/>
    </location>
</feature>
<dbReference type="RefSeq" id="WP_197203486.1">
    <property type="nucleotide sequence ID" value="NZ_SJPL01000001.1"/>
</dbReference>
<feature type="compositionally biased region" description="Basic and acidic residues" evidence="1">
    <location>
        <begin position="1"/>
        <end position="13"/>
    </location>
</feature>
<dbReference type="EMBL" id="SJPL01000001">
    <property type="protein sequence ID" value="TWT69443.1"/>
    <property type="molecule type" value="Genomic_DNA"/>
</dbReference>
<evidence type="ECO:0000313" key="3">
    <source>
        <dbReference type="Proteomes" id="UP000317238"/>
    </source>
</evidence>
<feature type="region of interest" description="Disordered" evidence="1">
    <location>
        <begin position="53"/>
        <end position="82"/>
    </location>
</feature>
<evidence type="ECO:0000313" key="2">
    <source>
        <dbReference type="EMBL" id="TWT69443.1"/>
    </source>
</evidence>
<accession>A0A5C5Y3Y6</accession>
<name>A0A5C5Y3Y6_9PLAN</name>
<evidence type="ECO:0000256" key="1">
    <source>
        <dbReference type="SAM" id="MobiDB-lite"/>
    </source>
</evidence>
<keyword evidence="3" id="KW-1185">Reference proteome</keyword>
<organism evidence="2 3">
    <name type="scientific">Crateriforma conspicua</name>
    <dbReference type="NCBI Taxonomy" id="2527996"/>
    <lineage>
        <taxon>Bacteria</taxon>
        <taxon>Pseudomonadati</taxon>
        <taxon>Planctomycetota</taxon>
        <taxon>Planctomycetia</taxon>
        <taxon>Planctomycetales</taxon>
        <taxon>Planctomycetaceae</taxon>
        <taxon>Crateriforma</taxon>
    </lineage>
</organism>
<gene>
    <name evidence="2" type="ORF">Pan14r_17290</name>
</gene>
<comment type="caution">
    <text evidence="2">The sequence shown here is derived from an EMBL/GenBank/DDBJ whole genome shotgun (WGS) entry which is preliminary data.</text>
</comment>
<dbReference type="AlphaFoldDB" id="A0A5C5Y3Y6"/>
<feature type="compositionally biased region" description="Basic and acidic residues" evidence="1">
    <location>
        <begin position="62"/>
        <end position="81"/>
    </location>
</feature>
<proteinExistence type="predicted"/>
<dbReference type="Proteomes" id="UP000317238">
    <property type="component" value="Unassembled WGS sequence"/>
</dbReference>
<sequence length="123" mass="13098">MEDDDAHFAEKMEGPAGELATQFHESEKLQAAQEKSQTPVFSAFGFSSLGVSCPGIAAEGDEQPRETRGKRGPEGKGEAKPEAVFVNGVADVPALADWLADHLDDTELSELLTALTETGMHRG</sequence>